<dbReference type="PANTHER" id="PTHR31126">
    <property type="entry name" value="TYROSINE-PROTEIN PHOSPHATASE"/>
    <property type="match status" value="1"/>
</dbReference>
<dbReference type="AlphaFoldDB" id="F8B3V6"/>
<dbReference type="Pfam" id="PF13350">
    <property type="entry name" value="Y_phosphatase3"/>
    <property type="match status" value="1"/>
</dbReference>
<name>F8B3V6_9ACTN</name>
<dbReference type="Proteomes" id="UP000001549">
    <property type="component" value="Chromosome"/>
</dbReference>
<keyword evidence="4" id="KW-1185">Reference proteome</keyword>
<evidence type="ECO:0000259" key="2">
    <source>
        <dbReference type="PROSITE" id="PS50056"/>
    </source>
</evidence>
<dbReference type="PROSITE" id="PS00383">
    <property type="entry name" value="TYR_PHOSPHATASE_1"/>
    <property type="match status" value="1"/>
</dbReference>
<sequence length="241" mass="24871">MSGKTIVDQLVNLRDLGGLPTSDGRLTRAGVLYRSEAPLHGDRPPSNGLAWPPRTVVDLRSPVEQDGPHPLTSEATDIHLVPLLGDVDPHDPTSQTATALAGGLRTLYQSIIVSAGSLVVNILHLAARTPAPLLVHCAAGKDRTGLVVAVLLRAAGVRADAVLADYAITATNMPAVLRRMGDSPLLPGGGRNARDLARTSSSAVEQVLGAIDGHGGGVAGWLADNGADPDAVSAWESRLLA</sequence>
<dbReference type="HOGENOM" id="CLU_057546_3_0_11"/>
<dbReference type="KEGG" id="fsy:FsymDg_1596"/>
<dbReference type="Gene3D" id="3.90.190.10">
    <property type="entry name" value="Protein tyrosine phosphatase superfamily"/>
    <property type="match status" value="1"/>
</dbReference>
<accession>F8B3V6</accession>
<dbReference type="PROSITE" id="PS50056">
    <property type="entry name" value="TYR_PHOSPHATASE_2"/>
    <property type="match status" value="1"/>
</dbReference>
<dbReference type="InterPro" id="IPR026893">
    <property type="entry name" value="Tyr/Ser_Pase_IphP-type"/>
</dbReference>
<dbReference type="PANTHER" id="PTHR31126:SF1">
    <property type="entry name" value="TYROSINE SPECIFIC PROTEIN PHOSPHATASES DOMAIN-CONTAINING PROTEIN"/>
    <property type="match status" value="1"/>
</dbReference>
<evidence type="ECO:0000256" key="1">
    <source>
        <dbReference type="ARBA" id="ARBA00009580"/>
    </source>
</evidence>
<reference evidence="3 4" key="1">
    <citation type="submission" date="2011-05" db="EMBL/GenBank/DDBJ databases">
        <title>Complete sequence of chromosome of Frankia symbiont of Datisca glomerata.</title>
        <authorList>
            <consortium name="US DOE Joint Genome Institute"/>
            <person name="Lucas S."/>
            <person name="Han J."/>
            <person name="Lapidus A."/>
            <person name="Cheng J.-F."/>
            <person name="Goodwin L."/>
            <person name="Pitluck S."/>
            <person name="Peters L."/>
            <person name="Mikhailova N."/>
            <person name="Chertkov O."/>
            <person name="Teshima H."/>
            <person name="Han C."/>
            <person name="Tapia R."/>
            <person name="Land M."/>
            <person name="Hauser L."/>
            <person name="Kyrpides N."/>
            <person name="Ivanova N."/>
            <person name="Pagani I."/>
            <person name="Berry A."/>
            <person name="Pawlowski K."/>
            <person name="Persson T."/>
            <person name="Vanden Heuvel B."/>
            <person name="Benson D."/>
            <person name="Woyke T."/>
        </authorList>
    </citation>
    <scope>NUCLEOTIDE SEQUENCE [LARGE SCALE GENOMIC DNA]</scope>
    <source>
        <strain evidence="4">4085684</strain>
    </source>
</reference>
<dbReference type="SUPFAM" id="SSF52799">
    <property type="entry name" value="(Phosphotyrosine protein) phosphatases II"/>
    <property type="match status" value="1"/>
</dbReference>
<feature type="domain" description="Tyrosine specific protein phosphatases" evidence="2">
    <location>
        <begin position="132"/>
        <end position="152"/>
    </location>
</feature>
<dbReference type="InterPro" id="IPR016130">
    <property type="entry name" value="Tyr_Pase_AS"/>
</dbReference>
<dbReference type="InterPro" id="IPR029021">
    <property type="entry name" value="Prot-tyrosine_phosphatase-like"/>
</dbReference>
<proteinExistence type="inferred from homology"/>
<dbReference type="EMBL" id="CP002801">
    <property type="protein sequence ID" value="AEH09053.1"/>
    <property type="molecule type" value="Genomic_DNA"/>
</dbReference>
<dbReference type="STRING" id="656024.FsymDg_1596"/>
<dbReference type="RefSeq" id="WP_013873016.1">
    <property type="nucleotide sequence ID" value="NC_015656.1"/>
</dbReference>
<dbReference type="eggNOG" id="COG2365">
    <property type="taxonomic scope" value="Bacteria"/>
</dbReference>
<organism evidence="3 4">
    <name type="scientific">Candidatus Protofrankia datiscae</name>
    <dbReference type="NCBI Taxonomy" id="2716812"/>
    <lineage>
        <taxon>Bacteria</taxon>
        <taxon>Bacillati</taxon>
        <taxon>Actinomycetota</taxon>
        <taxon>Actinomycetes</taxon>
        <taxon>Frankiales</taxon>
        <taxon>Frankiaceae</taxon>
        <taxon>Protofrankia</taxon>
    </lineage>
</organism>
<evidence type="ECO:0000313" key="3">
    <source>
        <dbReference type="EMBL" id="AEH09053.1"/>
    </source>
</evidence>
<protein>
    <submittedName>
        <fullName evidence="3">Protein tyrosine/serine phosphatase</fullName>
    </submittedName>
</protein>
<dbReference type="InterPro" id="IPR000387">
    <property type="entry name" value="Tyr_Pase_dom"/>
</dbReference>
<gene>
    <name evidence="3" type="ordered locus">FsymDg_1596</name>
</gene>
<comment type="similarity">
    <text evidence="1">Belongs to the protein-tyrosine phosphatase family.</text>
</comment>
<dbReference type="GO" id="GO:0004721">
    <property type="term" value="F:phosphoprotein phosphatase activity"/>
    <property type="evidence" value="ECO:0007669"/>
    <property type="project" value="InterPro"/>
</dbReference>
<evidence type="ECO:0000313" key="4">
    <source>
        <dbReference type="Proteomes" id="UP000001549"/>
    </source>
</evidence>